<dbReference type="Gene3D" id="3.80.10.10">
    <property type="entry name" value="Ribonuclease Inhibitor"/>
    <property type="match status" value="1"/>
</dbReference>
<dbReference type="VEuPathDB" id="MicrosporidiaDB:CWI38_0069p0020"/>
<organism evidence="1 2">
    <name type="scientific">Hamiltosporidium tvaerminnensis</name>
    <dbReference type="NCBI Taxonomy" id="1176355"/>
    <lineage>
        <taxon>Eukaryota</taxon>
        <taxon>Fungi</taxon>
        <taxon>Fungi incertae sedis</taxon>
        <taxon>Microsporidia</taxon>
        <taxon>Dubosqiidae</taxon>
        <taxon>Hamiltosporidium</taxon>
    </lineage>
</organism>
<dbReference type="EMBL" id="PITK01000069">
    <property type="protein sequence ID" value="TBU20444.1"/>
    <property type="molecule type" value="Genomic_DNA"/>
</dbReference>
<keyword evidence="2" id="KW-1185">Reference proteome</keyword>
<proteinExistence type="predicted"/>
<dbReference type="AlphaFoldDB" id="A0A4Q9M170"/>
<gene>
    <name evidence="1" type="ORF">CWI38_0069p0020</name>
</gene>
<reference evidence="1 2" key="1">
    <citation type="submission" date="2017-12" db="EMBL/GenBank/DDBJ databases">
        <authorList>
            <person name="Pombert J.-F."/>
            <person name="Haag K.L."/>
            <person name="Ebert D."/>
        </authorList>
    </citation>
    <scope>NUCLEOTIDE SEQUENCE [LARGE SCALE GENOMIC DNA]</scope>
    <source>
        <strain evidence="1">IL-G-3</strain>
    </source>
</reference>
<name>A0A4Q9M170_9MICR</name>
<comment type="caution">
    <text evidence="1">The sequence shown here is derived from an EMBL/GenBank/DDBJ whole genome shotgun (WGS) entry which is preliminary data.</text>
</comment>
<accession>A0A4Q9M170</accession>
<protein>
    <submittedName>
        <fullName evidence="1">Uncharacterized protein</fullName>
    </submittedName>
</protein>
<evidence type="ECO:0000313" key="2">
    <source>
        <dbReference type="Proteomes" id="UP000292282"/>
    </source>
</evidence>
<dbReference type="InterPro" id="IPR032675">
    <property type="entry name" value="LRR_dom_sf"/>
</dbReference>
<evidence type="ECO:0000313" key="1">
    <source>
        <dbReference type="EMBL" id="TBU20444.1"/>
    </source>
</evidence>
<sequence>MEFNLFFRFIKSFYKPIILVFIYHSSERDIIFNVVNENEEFSIASTIKKIKLECLCRIKRDEMNENEGKMLVRDSNRQYEQYYIEFIERIGLRFDIFEKFNKMNNNIEIYLCHHIKKSDFLIFYEFIISYYLPVHKMTIKKFYTILYFLEYFRVEYDNKLRKVIKNIWCSLIESNEIINFDIEKVSFHFSKQDYFSHDLFKRISKGYFELLTYRMDESELFFRKEHESYIYEEYKGLYTEDKKHTLVINDEFDTFFYKKVVVNHKSQSLFLIFLNTLDIKYLHIKYLNVFYSESFCNILENLKRMIDEIVFFKCYIYDKVIRSLNANINFVNLKKIVFIKCKFDTIFIFTEHLSNIQEFIFYENNNYEIYRVPEIKEGNLNIAEYIIKSLKHPDQQFSIEEFLKKNKNVPKENENFYLKLLNEDNFKGKVGIITYFECKNYNLQVKCFYEYKGSFNNISITLKKLNKRSFFTTENTILEKNIKCIEISSSEIKSDFLRDILNKKGLERLEIEFSNIYIENEIFTNESINYFSFTPKNSDSFRIFFKLIYMMIDLQEIYVYAINTWKLTRFVNRIFYIKELTLRNTHEMIDLLKLSENNKNIALKITNKDISDSEYPKDSLKFLFQNYDLSSIMKLSIRNFLIDNLDVKAFSNLSNLKEFKVFRINFQNIGFSELFCNSREYKIKRMDLDEINISEKDLIFIANLKKIEKIIFRNFNIQRKTYNCIQMLFNNEVYIELKYYKIFDYLSEETIDFIEEAFKTKYIVIRNGVSGL</sequence>
<dbReference type="Proteomes" id="UP000292282">
    <property type="component" value="Unassembled WGS sequence"/>
</dbReference>